<protein>
    <recommendedName>
        <fullName evidence="4">Helix-turn-helix domain-containing protein</fullName>
    </recommendedName>
</protein>
<organism evidence="2 3">
    <name type="scientific">Streptomyces bullii</name>
    <dbReference type="NCBI Taxonomy" id="349910"/>
    <lineage>
        <taxon>Bacteria</taxon>
        <taxon>Bacillati</taxon>
        <taxon>Actinomycetota</taxon>
        <taxon>Actinomycetes</taxon>
        <taxon>Kitasatosporales</taxon>
        <taxon>Streptomycetaceae</taxon>
        <taxon>Streptomyces</taxon>
    </lineage>
</organism>
<evidence type="ECO:0000256" key="1">
    <source>
        <dbReference type="SAM" id="MobiDB-lite"/>
    </source>
</evidence>
<dbReference type="Proteomes" id="UP001596154">
    <property type="component" value="Unassembled WGS sequence"/>
</dbReference>
<comment type="caution">
    <text evidence="2">The sequence shown here is derived from an EMBL/GenBank/DDBJ whole genome shotgun (WGS) entry which is preliminary data.</text>
</comment>
<evidence type="ECO:0008006" key="4">
    <source>
        <dbReference type="Google" id="ProtNLM"/>
    </source>
</evidence>
<evidence type="ECO:0000313" key="3">
    <source>
        <dbReference type="Proteomes" id="UP001596154"/>
    </source>
</evidence>
<dbReference type="RefSeq" id="WP_381019059.1">
    <property type="nucleotide sequence ID" value="NZ_JBHSNY010000003.1"/>
</dbReference>
<feature type="region of interest" description="Disordered" evidence="1">
    <location>
        <begin position="1"/>
        <end position="21"/>
    </location>
</feature>
<evidence type="ECO:0000313" key="2">
    <source>
        <dbReference type="EMBL" id="MFC5633730.1"/>
    </source>
</evidence>
<reference evidence="3" key="1">
    <citation type="journal article" date="2019" name="Int. J. Syst. Evol. Microbiol.">
        <title>The Global Catalogue of Microorganisms (GCM) 10K type strain sequencing project: providing services to taxonomists for standard genome sequencing and annotation.</title>
        <authorList>
            <consortium name="The Broad Institute Genomics Platform"/>
            <consortium name="The Broad Institute Genome Sequencing Center for Infectious Disease"/>
            <person name="Wu L."/>
            <person name="Ma J."/>
        </authorList>
    </citation>
    <scope>NUCLEOTIDE SEQUENCE [LARGE SCALE GENOMIC DNA]</scope>
    <source>
        <strain evidence="3">CGMCC 4.7248</strain>
    </source>
</reference>
<gene>
    <name evidence="2" type="ORF">ACFPZJ_07980</name>
</gene>
<keyword evidence="3" id="KW-1185">Reference proteome</keyword>
<sequence length="143" mass="15858">MAAKDGNPGEMTSNPERRTQLSDLIRRRRAELNQGLDKFAARAVDPVSGVRVTRGWIYRLETGEKVTPPVYEELCALAAAARLPIEAVQDAAGAQFHGVDPLRSGTGEAVAYVRKLDRIPPEQRERLLRLIDTLVPPESDEDR</sequence>
<dbReference type="Gene3D" id="1.10.260.40">
    <property type="entry name" value="lambda repressor-like DNA-binding domains"/>
    <property type="match status" value="1"/>
</dbReference>
<dbReference type="EMBL" id="JBHSNY010000003">
    <property type="protein sequence ID" value="MFC5633730.1"/>
    <property type="molecule type" value="Genomic_DNA"/>
</dbReference>
<proteinExistence type="predicted"/>
<accession>A0ABW0UN70</accession>
<dbReference type="InterPro" id="IPR010982">
    <property type="entry name" value="Lambda_DNA-bd_dom_sf"/>
</dbReference>
<name>A0ABW0UN70_9ACTN</name>